<organism evidence="2 3">
    <name type="scientific">Paracoccidioides brasiliensis (strain Pb18)</name>
    <dbReference type="NCBI Taxonomy" id="502780"/>
    <lineage>
        <taxon>Eukaryota</taxon>
        <taxon>Fungi</taxon>
        <taxon>Dikarya</taxon>
        <taxon>Ascomycota</taxon>
        <taxon>Pezizomycotina</taxon>
        <taxon>Eurotiomycetes</taxon>
        <taxon>Eurotiomycetidae</taxon>
        <taxon>Onygenales</taxon>
        <taxon>Ajellomycetaceae</taxon>
        <taxon>Paracoccidioides</taxon>
    </lineage>
</organism>
<dbReference type="RefSeq" id="XP_010760535.1">
    <property type="nucleotide sequence ID" value="XM_010762233.1"/>
</dbReference>
<dbReference type="HOGENOM" id="CLU_2292535_0_0_1"/>
<proteinExistence type="predicted"/>
<dbReference type="AlphaFoldDB" id="A0A0A0HX79"/>
<sequence>MPNNGEETNKGLAQPWPSLSPLKFSNGHFRKFKWADTHASKEQSVPRSVIPIEGDVDDPKCAGVGYPFGNLSPLTDGTLAQEARSECAMELYSSS</sequence>
<dbReference type="KEGG" id="pbn:PADG_11816"/>
<dbReference type="Proteomes" id="UP000001628">
    <property type="component" value="Unassembled WGS sequence"/>
</dbReference>
<name>A0A0A0HX79_PARBD</name>
<accession>A0A0A0HX79</accession>
<evidence type="ECO:0000256" key="1">
    <source>
        <dbReference type="SAM" id="MobiDB-lite"/>
    </source>
</evidence>
<protein>
    <submittedName>
        <fullName evidence="2">Uncharacterized protein</fullName>
    </submittedName>
</protein>
<reference evidence="2 3" key="1">
    <citation type="journal article" date="2011" name="PLoS Genet.">
        <title>Comparative genomic analysis of human fungal pathogens causing paracoccidioidomycosis.</title>
        <authorList>
            <person name="Desjardins C.A."/>
            <person name="Champion M.D."/>
            <person name="Holder J.W."/>
            <person name="Muszewska A."/>
            <person name="Goldberg J."/>
            <person name="Bailao A.M."/>
            <person name="Brigido M.M."/>
            <person name="Ferreira M.E."/>
            <person name="Garcia A.M."/>
            <person name="Grynberg M."/>
            <person name="Gujja S."/>
            <person name="Heiman D.I."/>
            <person name="Henn M.R."/>
            <person name="Kodira C.D."/>
            <person name="Leon-Narvaez H."/>
            <person name="Longo L.V."/>
            <person name="Ma L.J."/>
            <person name="Malavazi I."/>
            <person name="Matsuo A.L."/>
            <person name="Morais F.V."/>
            <person name="Pereira M."/>
            <person name="Rodriguez-Brito S."/>
            <person name="Sakthikumar S."/>
            <person name="Salem-Izacc S.M."/>
            <person name="Sykes S.M."/>
            <person name="Teixeira M.M."/>
            <person name="Vallejo M.C."/>
            <person name="Walter M.E."/>
            <person name="Yandava C."/>
            <person name="Young S."/>
            <person name="Zeng Q."/>
            <person name="Zucker J."/>
            <person name="Felipe M.S."/>
            <person name="Goldman G.H."/>
            <person name="Haas B.J."/>
            <person name="McEwen J.G."/>
            <person name="Nino-Vega G."/>
            <person name="Puccia R."/>
            <person name="San-Blas G."/>
            <person name="Soares C.M."/>
            <person name="Birren B.W."/>
            <person name="Cuomo C.A."/>
        </authorList>
    </citation>
    <scope>NUCLEOTIDE SEQUENCE [LARGE SCALE GENOMIC DNA]</scope>
    <source>
        <strain evidence="2 3">Pb18</strain>
    </source>
</reference>
<evidence type="ECO:0000313" key="3">
    <source>
        <dbReference type="Proteomes" id="UP000001628"/>
    </source>
</evidence>
<dbReference type="GeneID" id="22587713"/>
<gene>
    <name evidence="2" type="ORF">PADG_11816</name>
</gene>
<dbReference type="VEuPathDB" id="FungiDB:PADG_11816"/>
<evidence type="ECO:0000313" key="2">
    <source>
        <dbReference type="EMBL" id="KGM92025.1"/>
    </source>
</evidence>
<dbReference type="EMBL" id="KN275961">
    <property type="protein sequence ID" value="KGM92025.1"/>
    <property type="molecule type" value="Genomic_DNA"/>
</dbReference>
<feature type="region of interest" description="Disordered" evidence="1">
    <location>
        <begin position="37"/>
        <end position="56"/>
    </location>
</feature>
<keyword evidence="3" id="KW-1185">Reference proteome</keyword>
<dbReference type="OrthoDB" id="5336565at2759"/>
<dbReference type="InParanoid" id="A0A0A0HX79"/>